<feature type="signal peptide" evidence="7">
    <location>
        <begin position="1"/>
        <end position="18"/>
    </location>
</feature>
<comment type="caution">
    <text evidence="8">The sequence shown here is derived from an EMBL/GenBank/DDBJ whole genome shotgun (WGS) entry which is preliminary data.</text>
</comment>
<organism evidence="8 9">
    <name type="scientific">Ostreobium quekettii</name>
    <dbReference type="NCBI Taxonomy" id="121088"/>
    <lineage>
        <taxon>Eukaryota</taxon>
        <taxon>Viridiplantae</taxon>
        <taxon>Chlorophyta</taxon>
        <taxon>core chlorophytes</taxon>
        <taxon>Ulvophyceae</taxon>
        <taxon>TCBD clade</taxon>
        <taxon>Bryopsidales</taxon>
        <taxon>Ostreobineae</taxon>
        <taxon>Ostreobiaceae</taxon>
        <taxon>Ostreobium</taxon>
    </lineage>
</organism>
<dbReference type="Pfam" id="PF04930">
    <property type="entry name" value="FUN14"/>
    <property type="match status" value="1"/>
</dbReference>
<keyword evidence="4 6" id="KW-1133">Transmembrane helix</keyword>
<evidence type="ECO:0000256" key="6">
    <source>
        <dbReference type="SAM" id="Phobius"/>
    </source>
</evidence>
<feature type="chain" id="PRO_5035917558" description="EF-hand domain-containing protein" evidence="7">
    <location>
        <begin position="19"/>
        <end position="138"/>
    </location>
</feature>
<evidence type="ECO:0000256" key="2">
    <source>
        <dbReference type="ARBA" id="ARBA00009160"/>
    </source>
</evidence>
<reference evidence="8" key="1">
    <citation type="submission" date="2020-12" db="EMBL/GenBank/DDBJ databases">
        <authorList>
            <person name="Iha C."/>
        </authorList>
    </citation>
    <scope>NUCLEOTIDE SEQUENCE</scope>
</reference>
<feature type="non-terminal residue" evidence="8">
    <location>
        <position position="138"/>
    </location>
</feature>
<dbReference type="Proteomes" id="UP000708148">
    <property type="component" value="Unassembled WGS sequence"/>
</dbReference>
<keyword evidence="5 6" id="KW-0472">Membrane</keyword>
<feature type="transmembrane region" description="Helical" evidence="6">
    <location>
        <begin position="77"/>
        <end position="94"/>
    </location>
</feature>
<evidence type="ECO:0000256" key="5">
    <source>
        <dbReference type="ARBA" id="ARBA00023136"/>
    </source>
</evidence>
<evidence type="ECO:0000313" key="8">
    <source>
        <dbReference type="EMBL" id="CAD7703336.1"/>
    </source>
</evidence>
<feature type="transmembrane region" description="Helical" evidence="6">
    <location>
        <begin position="52"/>
        <end position="70"/>
    </location>
</feature>
<keyword evidence="9" id="KW-1185">Reference proteome</keyword>
<dbReference type="InterPro" id="IPR018247">
    <property type="entry name" value="EF_Hand_1_Ca_BS"/>
</dbReference>
<keyword evidence="7" id="KW-0732">Signal</keyword>
<comment type="similarity">
    <text evidence="2">Belongs to the FUN14 family.</text>
</comment>
<evidence type="ECO:0000256" key="1">
    <source>
        <dbReference type="ARBA" id="ARBA00004370"/>
    </source>
</evidence>
<name>A0A8S1J7N4_9CHLO</name>
<accession>A0A8S1J7N4</accession>
<evidence type="ECO:0000256" key="7">
    <source>
        <dbReference type="SAM" id="SignalP"/>
    </source>
</evidence>
<evidence type="ECO:0000313" key="9">
    <source>
        <dbReference type="Proteomes" id="UP000708148"/>
    </source>
</evidence>
<dbReference type="InterPro" id="IPR007014">
    <property type="entry name" value="FUN14"/>
</dbReference>
<evidence type="ECO:0008006" key="10">
    <source>
        <dbReference type="Google" id="ProtNLM"/>
    </source>
</evidence>
<sequence>MAMRWLPCVRLCIPLLLAIVVVGKMTLADTGAKEPRGNKDGDQLSLAWLQPMAVSMGVSGGAGLAVGATLKLISRTLAVAAGVVIIAVQVLVWQDLIEVKWANVESKLRPYVDVDGDGVLTEMDVRHLFEQGVGVLSQ</sequence>
<dbReference type="GO" id="GO:0016020">
    <property type="term" value="C:membrane"/>
    <property type="evidence" value="ECO:0007669"/>
    <property type="project" value="UniProtKB-SubCell"/>
</dbReference>
<evidence type="ECO:0000256" key="3">
    <source>
        <dbReference type="ARBA" id="ARBA00022692"/>
    </source>
</evidence>
<dbReference type="AlphaFoldDB" id="A0A8S1J7N4"/>
<dbReference type="PROSITE" id="PS00018">
    <property type="entry name" value="EF_HAND_1"/>
    <property type="match status" value="1"/>
</dbReference>
<protein>
    <recommendedName>
        <fullName evidence="10">EF-hand domain-containing protein</fullName>
    </recommendedName>
</protein>
<proteinExistence type="inferred from homology"/>
<keyword evidence="3 6" id="KW-0812">Transmembrane</keyword>
<gene>
    <name evidence="8" type="ORF">OSTQU699_LOCUS8693</name>
</gene>
<evidence type="ECO:0000256" key="4">
    <source>
        <dbReference type="ARBA" id="ARBA00022989"/>
    </source>
</evidence>
<comment type="subcellular location">
    <subcellularLocation>
        <location evidence="1">Membrane</location>
    </subcellularLocation>
</comment>
<dbReference type="EMBL" id="CAJHUC010002171">
    <property type="protein sequence ID" value="CAD7703336.1"/>
    <property type="molecule type" value="Genomic_DNA"/>
</dbReference>